<evidence type="ECO:0000313" key="3">
    <source>
        <dbReference type="Proteomes" id="UP000001937"/>
    </source>
</evidence>
<dbReference type="EC" id="2.3.1.20" evidence="2"/>
<dbReference type="HOGENOM" id="CLU_1486996_0_0_11"/>
<name>Q2JBI6_FRACC</name>
<dbReference type="STRING" id="106370.Francci3_1982"/>
<accession>Q2JBI6</accession>
<evidence type="ECO:0000259" key="1">
    <source>
        <dbReference type="Pfam" id="PF06974"/>
    </source>
</evidence>
<dbReference type="InterPro" id="IPR009721">
    <property type="entry name" value="O-acyltransferase_WSD1_C"/>
</dbReference>
<sequence>MQLDLPLDPMPVSWRLRAITAGGRRARRPGRILAAGAALRVIGALPAPLRGPAARSVYQGRHIGMIISNLPGAAGPREFVGLPLLDTYPLVPLAEGVPLAVGALGWQDELCLSVTTDPSLVPPTADLAGRLSAGLDQLRREVSAPARAPGTGSASAGYQGRPISIEWAGRGWRRPGDAGDP</sequence>
<reference evidence="2 3" key="1">
    <citation type="journal article" date="2007" name="Genome Res.">
        <title>Genome characteristics of facultatively symbiotic Frankia sp. strains reflect host range and host plant biogeography.</title>
        <authorList>
            <person name="Normand P."/>
            <person name="Lapierre P."/>
            <person name="Tisa L.S."/>
            <person name="Gogarten J.P."/>
            <person name="Alloisio N."/>
            <person name="Bagnarol E."/>
            <person name="Bassi C.A."/>
            <person name="Berry A.M."/>
            <person name="Bickhart D.M."/>
            <person name="Choisne N."/>
            <person name="Couloux A."/>
            <person name="Cournoyer B."/>
            <person name="Cruveiller S."/>
            <person name="Daubin V."/>
            <person name="Demange N."/>
            <person name="Francino M.P."/>
            <person name="Goltsman E."/>
            <person name="Huang Y."/>
            <person name="Kopp O.R."/>
            <person name="Labarre L."/>
            <person name="Lapidus A."/>
            <person name="Lavire C."/>
            <person name="Marechal J."/>
            <person name="Martinez M."/>
            <person name="Mastronunzio J.E."/>
            <person name="Mullin B.C."/>
            <person name="Niemann J."/>
            <person name="Pujic P."/>
            <person name="Rawnsley T."/>
            <person name="Rouy Z."/>
            <person name="Schenowitz C."/>
            <person name="Sellstedt A."/>
            <person name="Tavares F."/>
            <person name="Tomkins J.P."/>
            <person name="Vallenet D."/>
            <person name="Valverde C."/>
            <person name="Wall L.G."/>
            <person name="Wang Y."/>
            <person name="Medigue C."/>
            <person name="Benson D.R."/>
        </authorList>
    </citation>
    <scope>NUCLEOTIDE SEQUENCE [LARGE SCALE GENOMIC DNA]</scope>
    <source>
        <strain evidence="3">DSM 45818 / CECT 9043 / CcI3</strain>
    </source>
</reference>
<keyword evidence="2" id="KW-0808">Transferase</keyword>
<evidence type="ECO:0000313" key="2">
    <source>
        <dbReference type="EMBL" id="ABD11356.1"/>
    </source>
</evidence>
<dbReference type="OrthoDB" id="3212043at2"/>
<gene>
    <name evidence="2" type="ordered locus">Francci3_1982</name>
</gene>
<dbReference type="EMBL" id="CP000249">
    <property type="protein sequence ID" value="ABD11356.1"/>
    <property type="molecule type" value="Genomic_DNA"/>
</dbReference>
<dbReference type="GO" id="GO:0004144">
    <property type="term" value="F:diacylglycerol O-acyltransferase activity"/>
    <property type="evidence" value="ECO:0007669"/>
    <property type="project" value="UniProtKB-EC"/>
</dbReference>
<dbReference type="AlphaFoldDB" id="Q2JBI6"/>
<dbReference type="Proteomes" id="UP000001937">
    <property type="component" value="Chromosome"/>
</dbReference>
<dbReference type="KEGG" id="fra:Francci3_1982"/>
<keyword evidence="2" id="KW-0012">Acyltransferase</keyword>
<dbReference type="RefSeq" id="WP_011436413.1">
    <property type="nucleotide sequence ID" value="NC_007777.1"/>
</dbReference>
<dbReference type="eggNOG" id="COG1020">
    <property type="taxonomic scope" value="Bacteria"/>
</dbReference>
<proteinExistence type="predicted"/>
<feature type="domain" description="O-acyltransferase WSD1 C-terminal" evidence="1">
    <location>
        <begin position="2"/>
        <end position="138"/>
    </location>
</feature>
<keyword evidence="3" id="KW-1185">Reference proteome</keyword>
<protein>
    <submittedName>
        <fullName evidence="2">Diacylglycerol O-acyltransferase</fullName>
        <ecNumber evidence="2">2.3.1.20</ecNumber>
    </submittedName>
</protein>
<organism evidence="2 3">
    <name type="scientific">Frankia casuarinae (strain DSM 45818 / CECT 9043 / HFP020203 / CcI3)</name>
    <dbReference type="NCBI Taxonomy" id="106370"/>
    <lineage>
        <taxon>Bacteria</taxon>
        <taxon>Bacillati</taxon>
        <taxon>Actinomycetota</taxon>
        <taxon>Actinomycetes</taxon>
        <taxon>Frankiales</taxon>
        <taxon>Frankiaceae</taxon>
        <taxon>Frankia</taxon>
    </lineage>
</organism>
<dbReference type="Pfam" id="PF06974">
    <property type="entry name" value="WS_DGAT_C"/>
    <property type="match status" value="1"/>
</dbReference>